<dbReference type="AlphaFoldDB" id="A0A4R6GU53"/>
<dbReference type="EMBL" id="SNWI01000007">
    <property type="protein sequence ID" value="TDN98962.1"/>
    <property type="molecule type" value="Genomic_DNA"/>
</dbReference>
<proteinExistence type="predicted"/>
<accession>A0A4R6GU53</accession>
<dbReference type="RefSeq" id="WP_133465682.1">
    <property type="nucleotide sequence ID" value="NZ_SNWI01000007.1"/>
</dbReference>
<protein>
    <submittedName>
        <fullName evidence="1">6-bladed beta-propeller protein</fullName>
    </submittedName>
</protein>
<name>A0A4R6GU53_9BACT</name>
<comment type="caution">
    <text evidence="1">The sequence shown here is derived from an EMBL/GenBank/DDBJ whole genome shotgun (WGS) entry which is preliminary data.</text>
</comment>
<organism evidence="1 2">
    <name type="scientific">Sunxiuqinia elliptica</name>
    <dbReference type="NCBI Taxonomy" id="655355"/>
    <lineage>
        <taxon>Bacteria</taxon>
        <taxon>Pseudomonadati</taxon>
        <taxon>Bacteroidota</taxon>
        <taxon>Bacteroidia</taxon>
        <taxon>Marinilabiliales</taxon>
        <taxon>Prolixibacteraceae</taxon>
        <taxon>Sunxiuqinia</taxon>
    </lineage>
</organism>
<dbReference type="InterPro" id="IPR011042">
    <property type="entry name" value="6-blade_b-propeller_TolB-like"/>
</dbReference>
<reference evidence="1 2" key="1">
    <citation type="submission" date="2019-03" db="EMBL/GenBank/DDBJ databases">
        <title>Freshwater and sediment microbial communities from various areas in North America, analyzing microbe dynamics in response to fracking.</title>
        <authorList>
            <person name="Lamendella R."/>
        </authorList>
    </citation>
    <scope>NUCLEOTIDE SEQUENCE [LARGE SCALE GENOMIC DNA]</scope>
    <source>
        <strain evidence="1 2">114D</strain>
    </source>
</reference>
<evidence type="ECO:0000313" key="2">
    <source>
        <dbReference type="Proteomes" id="UP000294848"/>
    </source>
</evidence>
<sequence>MKKTLIYIVLCLNFASCIRKTGELPVIYFDDPSLINLEHNVPLDSIVERTEIIHLTSDSNLIIGKIKTVFESENHFYILENNRVLQFNKEGIFINLIGRKGKGPGEYVSPWALDVDESNRRVYVMDYFGRKMLQYNIDGSFAKQFMLPDNLHINGFCIWQDKILYTSSTNSVSPEIFQYDQSNSKLTTISSSDREMRVGEALMGTNFVTGQQDALFLFHYFNDTVFSLASNQLKPEHLIQFGKLKINYDELLVDNNKRPNGARLQVHNMIRREKFTFITYGVTKLKKARQQTRVTGFYCNDLSCNSPSVSFTNKATPLFDILSGTRINAGHGNTLLRAINAVDVLAVDPDFDISENDNTVLIKYFLK</sequence>
<dbReference type="Gene3D" id="2.120.10.30">
    <property type="entry name" value="TolB, C-terminal domain"/>
    <property type="match status" value="1"/>
</dbReference>
<dbReference type="SUPFAM" id="SSF63825">
    <property type="entry name" value="YWTD domain"/>
    <property type="match status" value="1"/>
</dbReference>
<dbReference type="OrthoDB" id="1026594at2"/>
<dbReference type="Pfam" id="PF17170">
    <property type="entry name" value="DUF5128"/>
    <property type="match status" value="1"/>
</dbReference>
<evidence type="ECO:0000313" key="1">
    <source>
        <dbReference type="EMBL" id="TDN98962.1"/>
    </source>
</evidence>
<dbReference type="Proteomes" id="UP000294848">
    <property type="component" value="Unassembled WGS sequence"/>
</dbReference>
<gene>
    <name evidence="1" type="ORF">DET52_10790</name>
</gene>